<protein>
    <submittedName>
        <fullName evidence="7">Peptide/nickel transport system substrate-binding protein</fullName>
    </submittedName>
</protein>
<dbReference type="Gene3D" id="3.40.190.10">
    <property type="entry name" value="Periplasmic binding protein-like II"/>
    <property type="match status" value="1"/>
</dbReference>
<dbReference type="InterPro" id="IPR006311">
    <property type="entry name" value="TAT_signal"/>
</dbReference>
<evidence type="ECO:0000256" key="5">
    <source>
        <dbReference type="SAM" id="MobiDB-lite"/>
    </source>
</evidence>
<keyword evidence="3" id="KW-0813">Transport</keyword>
<dbReference type="InterPro" id="IPR023765">
    <property type="entry name" value="SBP_5_CS"/>
</dbReference>
<sequence length="540" mass="59580">MPSLPRKPDRDPRSAPAHGTTRRDVLRFGAAGAVVAPALVACGSAANPDAYVRQQDYDDPRRGGRLRIGIAGGSAADSIDAHIAVDNTDIARVFNLYDTLCAFGTDYAIEMALAESIEPNAEATVWTVVLREGVKFHDGRDITAADVAFSLRRITDPDDPKTGAAGFATLDRDGIEAVDERTVKVPFTEATVNLLDVLAEYYSGIVPQDYDPAAPVGSGPFKYQDFTAGVRSLFTRFDEYWREGEPFVDELEIINFPDDTARVNALLGGQVEAISQLPHSQVKVVDAYDHLAVLESESGQWLPFTMRVDSEPFDDVRVRQAFRLIVDRQQMIDQALSGYGSIGNDLYARFDPAYADDLPQREQDIEEAKRLLAEAGHGDGLEVELVTGPINAGVVEAAQVFAEQAKAAGVTVNLRRVTSEEFYGDNYLKWDFAQDFWGTRNYVSQAAQGSLPDAPFNETHWADEEWIDLVKEAQATVDDDERAELLHSAQEIEYERGGYIVWGFTTVIDGYNANVKGFEPSVTGHPLTGYRFRGVWFETK</sequence>
<comment type="subcellular location">
    <subcellularLocation>
        <location evidence="1">Cell membrane</location>
        <topology evidence="1">Lipid-anchor</topology>
    </subcellularLocation>
</comment>
<dbReference type="GO" id="GO:0043190">
    <property type="term" value="C:ATP-binding cassette (ABC) transporter complex"/>
    <property type="evidence" value="ECO:0007669"/>
    <property type="project" value="InterPro"/>
</dbReference>
<dbReference type="InterPro" id="IPR030678">
    <property type="entry name" value="Peptide/Ni-bd"/>
</dbReference>
<evidence type="ECO:0000256" key="1">
    <source>
        <dbReference type="ARBA" id="ARBA00004193"/>
    </source>
</evidence>
<evidence type="ECO:0000256" key="3">
    <source>
        <dbReference type="ARBA" id="ARBA00022448"/>
    </source>
</evidence>
<dbReference type="Proteomes" id="UP000589036">
    <property type="component" value="Unassembled WGS sequence"/>
</dbReference>
<evidence type="ECO:0000259" key="6">
    <source>
        <dbReference type="Pfam" id="PF00496"/>
    </source>
</evidence>
<dbReference type="AlphaFoldDB" id="A0A852TVI0"/>
<dbReference type="InterPro" id="IPR039424">
    <property type="entry name" value="SBP_5"/>
</dbReference>
<evidence type="ECO:0000256" key="2">
    <source>
        <dbReference type="ARBA" id="ARBA00005695"/>
    </source>
</evidence>
<comment type="caution">
    <text evidence="7">The sequence shown here is derived from an EMBL/GenBank/DDBJ whole genome shotgun (WGS) entry which is preliminary data.</text>
</comment>
<dbReference type="PANTHER" id="PTHR30290:SF9">
    <property type="entry name" value="OLIGOPEPTIDE-BINDING PROTEIN APPA"/>
    <property type="match status" value="1"/>
</dbReference>
<dbReference type="PROSITE" id="PS01040">
    <property type="entry name" value="SBP_BACTERIAL_5"/>
    <property type="match status" value="1"/>
</dbReference>
<evidence type="ECO:0000256" key="4">
    <source>
        <dbReference type="ARBA" id="ARBA00022729"/>
    </source>
</evidence>
<dbReference type="Gene3D" id="3.90.76.10">
    <property type="entry name" value="Dipeptide-binding Protein, Domain 1"/>
    <property type="match status" value="1"/>
</dbReference>
<dbReference type="PANTHER" id="PTHR30290">
    <property type="entry name" value="PERIPLASMIC BINDING COMPONENT OF ABC TRANSPORTER"/>
    <property type="match status" value="1"/>
</dbReference>
<dbReference type="CDD" id="cd08503">
    <property type="entry name" value="PBP2_NikA_DppA_OppA_like_17"/>
    <property type="match status" value="1"/>
</dbReference>
<dbReference type="PROSITE" id="PS51318">
    <property type="entry name" value="TAT"/>
    <property type="match status" value="1"/>
</dbReference>
<dbReference type="GO" id="GO:0042597">
    <property type="term" value="C:periplasmic space"/>
    <property type="evidence" value="ECO:0007669"/>
    <property type="project" value="UniProtKB-ARBA"/>
</dbReference>
<accession>A0A852TVI0</accession>
<feature type="compositionally biased region" description="Basic and acidic residues" evidence="5">
    <location>
        <begin position="1"/>
        <end position="13"/>
    </location>
</feature>
<evidence type="ECO:0000313" key="7">
    <source>
        <dbReference type="EMBL" id="NYE46094.1"/>
    </source>
</evidence>
<proteinExistence type="inferred from homology"/>
<dbReference type="Gene3D" id="3.10.105.10">
    <property type="entry name" value="Dipeptide-binding Protein, Domain 3"/>
    <property type="match status" value="1"/>
</dbReference>
<dbReference type="GO" id="GO:0015833">
    <property type="term" value="P:peptide transport"/>
    <property type="evidence" value="ECO:0007669"/>
    <property type="project" value="TreeGrafter"/>
</dbReference>
<organism evidence="7 8">
    <name type="scientific">Spinactinospora alkalitolerans</name>
    <dbReference type="NCBI Taxonomy" id="687207"/>
    <lineage>
        <taxon>Bacteria</taxon>
        <taxon>Bacillati</taxon>
        <taxon>Actinomycetota</taxon>
        <taxon>Actinomycetes</taxon>
        <taxon>Streptosporangiales</taxon>
        <taxon>Nocardiopsidaceae</taxon>
        <taxon>Spinactinospora</taxon>
    </lineage>
</organism>
<feature type="region of interest" description="Disordered" evidence="5">
    <location>
        <begin position="1"/>
        <end position="22"/>
    </location>
</feature>
<keyword evidence="8" id="KW-1185">Reference proteome</keyword>
<dbReference type="Pfam" id="PF00496">
    <property type="entry name" value="SBP_bac_5"/>
    <property type="match status" value="1"/>
</dbReference>
<dbReference type="InterPro" id="IPR000914">
    <property type="entry name" value="SBP_5_dom"/>
</dbReference>
<keyword evidence="4" id="KW-0732">Signal</keyword>
<dbReference type="PIRSF" id="PIRSF002741">
    <property type="entry name" value="MppA"/>
    <property type="match status" value="1"/>
</dbReference>
<dbReference type="SUPFAM" id="SSF53850">
    <property type="entry name" value="Periplasmic binding protein-like II"/>
    <property type="match status" value="1"/>
</dbReference>
<dbReference type="EMBL" id="JACCCC010000001">
    <property type="protein sequence ID" value="NYE46094.1"/>
    <property type="molecule type" value="Genomic_DNA"/>
</dbReference>
<gene>
    <name evidence="7" type="ORF">HDA32_001214</name>
</gene>
<dbReference type="GO" id="GO:1904680">
    <property type="term" value="F:peptide transmembrane transporter activity"/>
    <property type="evidence" value="ECO:0007669"/>
    <property type="project" value="TreeGrafter"/>
</dbReference>
<comment type="similarity">
    <text evidence="2">Belongs to the bacterial solute-binding protein 5 family.</text>
</comment>
<name>A0A852TVI0_9ACTN</name>
<evidence type="ECO:0000313" key="8">
    <source>
        <dbReference type="Proteomes" id="UP000589036"/>
    </source>
</evidence>
<dbReference type="RefSeq" id="WP_179642253.1">
    <property type="nucleotide sequence ID" value="NZ_BAAAYY010000024.1"/>
</dbReference>
<feature type="domain" description="Solute-binding protein family 5" evidence="6">
    <location>
        <begin position="109"/>
        <end position="439"/>
    </location>
</feature>
<reference evidence="7 8" key="1">
    <citation type="submission" date="2020-07" db="EMBL/GenBank/DDBJ databases">
        <title>Sequencing the genomes of 1000 actinobacteria strains.</title>
        <authorList>
            <person name="Klenk H.-P."/>
        </authorList>
    </citation>
    <scope>NUCLEOTIDE SEQUENCE [LARGE SCALE GENOMIC DNA]</scope>
    <source>
        <strain evidence="7 8">CXB654</strain>
    </source>
</reference>